<name>Q3AA49_CARHZ</name>
<sequence length="34" mass="3788">MVIAPILSNFLPVKIPLIPVFGNYALFPSLFLKN</sequence>
<dbReference type="InParanoid" id="Q3AA49"/>
<reference evidence="1 2" key="1">
    <citation type="journal article" date="2005" name="PLoS Genet.">
        <title>Life in hot carbon monoxide: the complete genome sequence of Carboxydothermus hydrogenoformans Z-2901.</title>
        <authorList>
            <person name="Wu M."/>
            <person name="Ren Q."/>
            <person name="Durkin A.S."/>
            <person name="Daugherty S.C."/>
            <person name="Brinkac L.M."/>
            <person name="Dodson R.J."/>
            <person name="Madupu R."/>
            <person name="Sullivan S.A."/>
            <person name="Kolonay J.F."/>
            <person name="Haft D.H."/>
            <person name="Nelson W.C."/>
            <person name="Tallon L.J."/>
            <person name="Jones K.M."/>
            <person name="Ulrich L.E."/>
            <person name="Gonzalez J.M."/>
            <person name="Zhulin I.B."/>
            <person name="Robb F.T."/>
            <person name="Eisen J.A."/>
        </authorList>
    </citation>
    <scope>NUCLEOTIDE SEQUENCE [LARGE SCALE GENOMIC DNA]</scope>
    <source>
        <strain evidence="2">ATCC BAA-161 / DSM 6008 / Z-2901</strain>
    </source>
</reference>
<proteinExistence type="predicted"/>
<gene>
    <name evidence="1" type="ordered locus">CHY_2171</name>
</gene>
<dbReference type="EMBL" id="CP000141">
    <property type="protein sequence ID" value="ABB14373.1"/>
    <property type="molecule type" value="Genomic_DNA"/>
</dbReference>
<dbReference type="KEGG" id="chy:CHY_2171"/>
<dbReference type="Proteomes" id="UP000002706">
    <property type="component" value="Chromosome"/>
</dbReference>
<dbReference type="STRING" id="246194.CHY_2171"/>
<accession>Q3AA49</accession>
<keyword evidence="2" id="KW-1185">Reference proteome</keyword>
<dbReference type="AlphaFoldDB" id="Q3AA49"/>
<organism evidence="1 2">
    <name type="scientific">Carboxydothermus hydrogenoformans (strain ATCC BAA-161 / DSM 6008 / Z-2901)</name>
    <dbReference type="NCBI Taxonomy" id="246194"/>
    <lineage>
        <taxon>Bacteria</taxon>
        <taxon>Bacillati</taxon>
        <taxon>Bacillota</taxon>
        <taxon>Clostridia</taxon>
        <taxon>Thermoanaerobacterales</taxon>
        <taxon>Thermoanaerobacteraceae</taxon>
        <taxon>Carboxydothermus</taxon>
    </lineage>
</organism>
<protein>
    <submittedName>
        <fullName evidence="1">Uncharacterized protein</fullName>
    </submittedName>
</protein>
<evidence type="ECO:0000313" key="2">
    <source>
        <dbReference type="Proteomes" id="UP000002706"/>
    </source>
</evidence>
<dbReference type="HOGENOM" id="CLU_3372776_0_0_9"/>
<evidence type="ECO:0000313" key="1">
    <source>
        <dbReference type="EMBL" id="ABB14373.1"/>
    </source>
</evidence>